<keyword evidence="5" id="KW-1185">Reference proteome</keyword>
<accession>A0A2A9EBP7</accession>
<feature type="compositionally biased region" description="Low complexity" evidence="2">
    <location>
        <begin position="123"/>
        <end position="144"/>
    </location>
</feature>
<keyword evidence="3" id="KW-0812">Transmembrane</keyword>
<dbReference type="Proteomes" id="UP000221394">
    <property type="component" value="Unassembled WGS sequence"/>
</dbReference>
<reference evidence="4 5" key="1">
    <citation type="submission" date="2017-10" db="EMBL/GenBank/DDBJ databases">
        <title>Sequencing the genomes of 1000 actinobacteria strains.</title>
        <authorList>
            <person name="Klenk H.-P."/>
        </authorList>
    </citation>
    <scope>NUCLEOTIDE SEQUENCE [LARGE SCALE GENOMIC DNA]</scope>
    <source>
        <strain evidence="4 5">DSM 21574</strain>
    </source>
</reference>
<feature type="region of interest" description="Disordered" evidence="2">
    <location>
        <begin position="236"/>
        <end position="256"/>
    </location>
</feature>
<evidence type="ECO:0000256" key="2">
    <source>
        <dbReference type="SAM" id="MobiDB-lite"/>
    </source>
</evidence>
<dbReference type="EMBL" id="PDJH01000001">
    <property type="protein sequence ID" value="PFG35640.1"/>
    <property type="molecule type" value="Genomic_DNA"/>
</dbReference>
<protein>
    <recommendedName>
        <fullName evidence="6">Type IV pilus assembly protein PilO</fullName>
    </recommendedName>
</protein>
<evidence type="ECO:0000256" key="3">
    <source>
        <dbReference type="SAM" id="Phobius"/>
    </source>
</evidence>
<keyword evidence="1" id="KW-0175">Coiled coil</keyword>
<evidence type="ECO:0000313" key="5">
    <source>
        <dbReference type="Proteomes" id="UP000221394"/>
    </source>
</evidence>
<sequence length="256" mass="27219">MGAAKQSSWIVGTILLSAVILLGTWFLLAKPVYDTAQETEAQAVEQDNKNDTERKKIAVLKKQFEEIDVYRAQLAELRAQIPMTLDQAQLQRELSDIADEHDVVIASLSLSASTEVTLGGDSGTTTTDPGTDEPGAAEAAPAPAATPGVGVTGMYAVPVSIELQGEYKDVMAFVDDLQTTEERLMLVLGLTGNAMEDTEENAGLPARKAGDLSLVLSGQVYVLEDKFDTAQYAPAAEVPTELPKPKSGANPLTVVK</sequence>
<dbReference type="InterPro" id="IPR014717">
    <property type="entry name" value="Transl_elong_EF1B/ribsomal_bS6"/>
</dbReference>
<evidence type="ECO:0000256" key="1">
    <source>
        <dbReference type="SAM" id="Coils"/>
    </source>
</evidence>
<dbReference type="OrthoDB" id="4823950at2"/>
<feature type="coiled-coil region" evidence="1">
    <location>
        <begin position="36"/>
        <end position="80"/>
    </location>
</feature>
<keyword evidence="3" id="KW-1133">Transmembrane helix</keyword>
<dbReference type="Gene3D" id="3.30.70.60">
    <property type="match status" value="1"/>
</dbReference>
<dbReference type="RefSeq" id="WP_098456915.1">
    <property type="nucleotide sequence ID" value="NZ_PDJH01000001.1"/>
</dbReference>
<dbReference type="AlphaFoldDB" id="A0A2A9EBP7"/>
<evidence type="ECO:0000313" key="4">
    <source>
        <dbReference type="EMBL" id="PFG35640.1"/>
    </source>
</evidence>
<proteinExistence type="predicted"/>
<feature type="region of interest" description="Disordered" evidence="2">
    <location>
        <begin position="116"/>
        <end position="144"/>
    </location>
</feature>
<comment type="caution">
    <text evidence="4">The sequence shown here is derived from an EMBL/GenBank/DDBJ whole genome shotgun (WGS) entry which is preliminary data.</text>
</comment>
<keyword evidence="3" id="KW-0472">Membrane</keyword>
<feature type="transmembrane region" description="Helical" evidence="3">
    <location>
        <begin position="7"/>
        <end position="28"/>
    </location>
</feature>
<evidence type="ECO:0008006" key="6">
    <source>
        <dbReference type="Google" id="ProtNLM"/>
    </source>
</evidence>
<name>A0A2A9EBP7_9MICO</name>
<gene>
    <name evidence="4" type="ORF">ATL41_0335</name>
</gene>
<organism evidence="4 5">
    <name type="scientific">Flavimobilis soli</name>
    <dbReference type="NCBI Taxonomy" id="442709"/>
    <lineage>
        <taxon>Bacteria</taxon>
        <taxon>Bacillati</taxon>
        <taxon>Actinomycetota</taxon>
        <taxon>Actinomycetes</taxon>
        <taxon>Micrococcales</taxon>
        <taxon>Jonesiaceae</taxon>
        <taxon>Flavimobilis</taxon>
    </lineage>
</organism>